<dbReference type="SMART" id="SM01167">
    <property type="entry name" value="DUF1900"/>
    <property type="match status" value="1"/>
</dbReference>
<name>K0TAR8_THAOC</name>
<dbReference type="OrthoDB" id="1850764at2759"/>
<dbReference type="PANTHER" id="PTHR10856:SF0">
    <property type="entry name" value="CORONIN"/>
    <property type="match status" value="1"/>
</dbReference>
<dbReference type="GO" id="GO:0007015">
    <property type="term" value="P:actin filament organization"/>
    <property type="evidence" value="ECO:0007669"/>
    <property type="project" value="TreeGrafter"/>
</dbReference>
<sequence length="240" mass="26376">MYDVDTNVIYLCGKGDGNIRACEFEDKAPYFHKLNDGFRSTTPLKGVCFVPKRGLDIMKCETARLLKVTNENGVQPLSFHVPRKSDAFQSDIFPPTASANPAQTAEEWMKGGSKGPELISLNPNDANGSNGAKAGAKKFKSVSTLTAEVKKLEARVNADSLCGRFSRGALNVFCEKVDTNSLVEQVHLLISIPLDLSGWTICGPCSKEGEKMLHCLLRLLALRKEFQNTKPNNMINNDEH</sequence>
<reference evidence="1 2" key="1">
    <citation type="journal article" date="2012" name="Genome Biol.">
        <title>Genome and low-iron response of an oceanic diatom adapted to chronic iron limitation.</title>
        <authorList>
            <person name="Lommer M."/>
            <person name="Specht M."/>
            <person name="Roy A.S."/>
            <person name="Kraemer L."/>
            <person name="Andreson R."/>
            <person name="Gutowska M.A."/>
            <person name="Wolf J."/>
            <person name="Bergner S.V."/>
            <person name="Schilhabel M.B."/>
            <person name="Klostermeier U.C."/>
            <person name="Beiko R.G."/>
            <person name="Rosenstiel P."/>
            <person name="Hippler M."/>
            <person name="Laroche J."/>
        </authorList>
    </citation>
    <scope>NUCLEOTIDE SEQUENCE [LARGE SCALE GENOMIC DNA]</scope>
    <source>
        <strain evidence="1 2">CCMP1005</strain>
    </source>
</reference>
<dbReference type="AlphaFoldDB" id="K0TAR8"/>
<dbReference type="Pfam" id="PF16300">
    <property type="entry name" value="WD40_4"/>
    <property type="match status" value="1"/>
</dbReference>
<accession>K0TAR8</accession>
<dbReference type="InterPro" id="IPR015505">
    <property type="entry name" value="Coronin"/>
</dbReference>
<comment type="caution">
    <text evidence="1">The sequence shown here is derived from an EMBL/GenBank/DDBJ whole genome shotgun (WGS) entry which is preliminary data.</text>
</comment>
<evidence type="ECO:0000313" key="2">
    <source>
        <dbReference type="Proteomes" id="UP000266841"/>
    </source>
</evidence>
<evidence type="ECO:0000313" key="1">
    <source>
        <dbReference type="EMBL" id="EJK70536.1"/>
    </source>
</evidence>
<keyword evidence="2" id="KW-1185">Reference proteome</keyword>
<dbReference type="PANTHER" id="PTHR10856">
    <property type="entry name" value="CORONIN"/>
    <property type="match status" value="1"/>
</dbReference>
<dbReference type="GO" id="GO:0051015">
    <property type="term" value="F:actin filament binding"/>
    <property type="evidence" value="ECO:0007669"/>
    <property type="project" value="TreeGrafter"/>
</dbReference>
<dbReference type="EMBL" id="AGNL01008403">
    <property type="protein sequence ID" value="EJK70536.1"/>
    <property type="molecule type" value="Genomic_DNA"/>
</dbReference>
<dbReference type="eggNOG" id="KOG0303">
    <property type="taxonomic scope" value="Eukaryota"/>
</dbReference>
<dbReference type="InterPro" id="IPR015943">
    <property type="entry name" value="WD40/YVTN_repeat-like_dom_sf"/>
</dbReference>
<gene>
    <name evidence="1" type="ORF">THAOC_08093</name>
</gene>
<dbReference type="Proteomes" id="UP000266841">
    <property type="component" value="Unassembled WGS sequence"/>
</dbReference>
<protein>
    <submittedName>
        <fullName evidence="1">Uncharacterized protein</fullName>
    </submittedName>
</protein>
<dbReference type="Gene3D" id="2.130.10.10">
    <property type="entry name" value="YVTN repeat-like/Quinoprotein amine dehydrogenase"/>
    <property type="match status" value="1"/>
</dbReference>
<proteinExistence type="predicted"/>
<organism evidence="1 2">
    <name type="scientific">Thalassiosira oceanica</name>
    <name type="common">Marine diatom</name>
    <dbReference type="NCBI Taxonomy" id="159749"/>
    <lineage>
        <taxon>Eukaryota</taxon>
        <taxon>Sar</taxon>
        <taxon>Stramenopiles</taxon>
        <taxon>Ochrophyta</taxon>
        <taxon>Bacillariophyta</taxon>
        <taxon>Coscinodiscophyceae</taxon>
        <taxon>Thalassiosirophycidae</taxon>
        <taxon>Thalassiosirales</taxon>
        <taxon>Thalassiosiraceae</taxon>
        <taxon>Thalassiosira</taxon>
    </lineage>
</organism>